<gene>
    <name evidence="1" type="ORF">MSTO_38490</name>
</gene>
<dbReference type="EMBL" id="AP022587">
    <property type="protein sequence ID" value="BBY23644.1"/>
    <property type="molecule type" value="Genomic_DNA"/>
</dbReference>
<accession>A0A7I7QBF0</accession>
<name>A0A7I7QBF0_9MYCO</name>
<evidence type="ECO:0000313" key="1">
    <source>
        <dbReference type="EMBL" id="BBY23644.1"/>
    </source>
</evidence>
<proteinExistence type="predicted"/>
<reference evidence="1 2" key="1">
    <citation type="journal article" date="2019" name="Emerg. Microbes Infect.">
        <title>Comprehensive subspecies identification of 175 nontuberculous mycobacteria species based on 7547 genomic profiles.</title>
        <authorList>
            <person name="Matsumoto Y."/>
            <person name="Kinjo T."/>
            <person name="Motooka D."/>
            <person name="Nabeya D."/>
            <person name="Jung N."/>
            <person name="Uechi K."/>
            <person name="Horii T."/>
            <person name="Iida T."/>
            <person name="Fujita J."/>
            <person name="Nakamura S."/>
        </authorList>
    </citation>
    <scope>NUCLEOTIDE SEQUENCE [LARGE SCALE GENOMIC DNA]</scope>
    <source>
        <strain evidence="1 2">JCM 17783</strain>
    </source>
</reference>
<dbReference type="RefSeq" id="WP_232072881.1">
    <property type="nucleotide sequence ID" value="NZ_AP022587.1"/>
</dbReference>
<dbReference type="Proteomes" id="UP000467130">
    <property type="component" value="Chromosome"/>
</dbReference>
<dbReference type="KEGG" id="msto:MSTO_38490"/>
<protein>
    <submittedName>
        <fullName evidence="1">Uncharacterized protein</fullName>
    </submittedName>
</protein>
<keyword evidence="2" id="KW-1185">Reference proteome</keyword>
<organism evidence="1 2">
    <name type="scientific">Mycobacterium stomatepiae</name>
    <dbReference type="NCBI Taxonomy" id="470076"/>
    <lineage>
        <taxon>Bacteria</taxon>
        <taxon>Bacillati</taxon>
        <taxon>Actinomycetota</taxon>
        <taxon>Actinomycetes</taxon>
        <taxon>Mycobacteriales</taxon>
        <taxon>Mycobacteriaceae</taxon>
        <taxon>Mycobacterium</taxon>
        <taxon>Mycobacterium simiae complex</taxon>
    </lineage>
</organism>
<evidence type="ECO:0000313" key="2">
    <source>
        <dbReference type="Proteomes" id="UP000467130"/>
    </source>
</evidence>
<dbReference type="AlphaFoldDB" id="A0A7I7QBF0"/>
<sequence length="195" mass="20371">MTTWSTTGAQVGRHRRSLAIAGAAATVIVLITNINRPPHARASADAIAIAGGVSITPVAGWTMADRGPDWVALTNPDSSAQLQVAVRPARRGDLVGLLQADVNQMIGTSTAGLSNVKNLSAPTTRTVQGANFQQEAFINYTADVSGPQGPIPVIGTFNELLNTSTRQTAFVNFRQDDSATTQVDNDGGAMINSML</sequence>